<evidence type="ECO:0000256" key="6">
    <source>
        <dbReference type="SAM" id="Phobius"/>
    </source>
</evidence>
<dbReference type="GO" id="GO:0005886">
    <property type="term" value="C:plasma membrane"/>
    <property type="evidence" value="ECO:0007669"/>
    <property type="project" value="InterPro"/>
</dbReference>
<feature type="region of interest" description="Disordered" evidence="5">
    <location>
        <begin position="73"/>
        <end position="93"/>
    </location>
</feature>
<feature type="transmembrane region" description="Helical" evidence="6">
    <location>
        <begin position="38"/>
        <end position="65"/>
    </location>
</feature>
<reference evidence="8 9" key="1">
    <citation type="submission" date="2020-07" db="EMBL/GenBank/DDBJ databases">
        <title>Luteimonas sp. SJ-92.</title>
        <authorList>
            <person name="Huang X.-X."/>
            <person name="Xu L."/>
            <person name="Sun J.-Q."/>
        </authorList>
    </citation>
    <scope>NUCLEOTIDE SEQUENCE [LARGE SCALE GENOMIC DNA]</scope>
    <source>
        <strain evidence="8 9">SJ-92</strain>
    </source>
</reference>
<evidence type="ECO:0000259" key="7">
    <source>
        <dbReference type="Pfam" id="PF06305"/>
    </source>
</evidence>
<dbReference type="InterPro" id="IPR010445">
    <property type="entry name" value="LapA_dom"/>
</dbReference>
<protein>
    <submittedName>
        <fullName evidence="8">DUF1049 domain-containing protein</fullName>
    </submittedName>
</protein>
<feature type="domain" description="Lipopolysaccharide assembly protein A" evidence="7">
    <location>
        <begin position="22"/>
        <end position="75"/>
    </location>
</feature>
<dbReference type="AlphaFoldDB" id="A0A853JHF8"/>
<feature type="compositionally biased region" description="Low complexity" evidence="5">
    <location>
        <begin position="73"/>
        <end position="85"/>
    </location>
</feature>
<dbReference type="EMBL" id="JACCKA010000087">
    <property type="protein sequence ID" value="NZA28019.1"/>
    <property type="molecule type" value="Genomic_DNA"/>
</dbReference>
<gene>
    <name evidence="8" type="ORF">H0E84_16700</name>
</gene>
<name>A0A853JHF8_9GAMM</name>
<comment type="caution">
    <text evidence="8">The sequence shown here is derived from an EMBL/GenBank/DDBJ whole genome shotgun (WGS) entry which is preliminary data.</text>
</comment>
<evidence type="ECO:0000256" key="3">
    <source>
        <dbReference type="ARBA" id="ARBA00022989"/>
    </source>
</evidence>
<proteinExistence type="predicted"/>
<keyword evidence="1" id="KW-1003">Cell membrane</keyword>
<keyword evidence="4 6" id="KW-0472">Membrane</keyword>
<dbReference type="RefSeq" id="WP_180679773.1">
    <property type="nucleotide sequence ID" value="NZ_JACCKA010000087.1"/>
</dbReference>
<dbReference type="Pfam" id="PF06305">
    <property type="entry name" value="LapA_dom"/>
    <property type="match status" value="1"/>
</dbReference>
<sequence length="93" mass="9493">MRPLRFLVALLCIAIGVLVGALNPQAVALDLGFVVLHATLGVVLLVALLCGVLTGGMILAVSVVLPLRQRLRRAQAPPSSTAAPPDADPGHGV</sequence>
<accession>A0A853JHF8</accession>
<evidence type="ECO:0000256" key="1">
    <source>
        <dbReference type="ARBA" id="ARBA00022475"/>
    </source>
</evidence>
<evidence type="ECO:0000256" key="5">
    <source>
        <dbReference type="SAM" id="MobiDB-lite"/>
    </source>
</evidence>
<keyword evidence="9" id="KW-1185">Reference proteome</keyword>
<keyword evidence="3 6" id="KW-1133">Transmembrane helix</keyword>
<evidence type="ECO:0000313" key="9">
    <source>
        <dbReference type="Proteomes" id="UP000578091"/>
    </source>
</evidence>
<evidence type="ECO:0000313" key="8">
    <source>
        <dbReference type="EMBL" id="NZA28019.1"/>
    </source>
</evidence>
<dbReference type="Proteomes" id="UP000578091">
    <property type="component" value="Unassembled WGS sequence"/>
</dbReference>
<organism evidence="8 9">
    <name type="scientific">Luteimonas salinisoli</name>
    <dbReference type="NCBI Taxonomy" id="2752307"/>
    <lineage>
        <taxon>Bacteria</taxon>
        <taxon>Pseudomonadati</taxon>
        <taxon>Pseudomonadota</taxon>
        <taxon>Gammaproteobacteria</taxon>
        <taxon>Lysobacterales</taxon>
        <taxon>Lysobacteraceae</taxon>
        <taxon>Luteimonas</taxon>
    </lineage>
</organism>
<evidence type="ECO:0000256" key="2">
    <source>
        <dbReference type="ARBA" id="ARBA00022692"/>
    </source>
</evidence>
<keyword evidence="2 6" id="KW-0812">Transmembrane</keyword>
<evidence type="ECO:0000256" key="4">
    <source>
        <dbReference type="ARBA" id="ARBA00023136"/>
    </source>
</evidence>